<dbReference type="Proteomes" id="UP001628179">
    <property type="component" value="Unassembled WGS sequence"/>
</dbReference>
<sequence>MSAQINMAAAPRGSRPVIVARTPKMSAQINMAASQGSAVSTIPSESAADIDEQAAPLNLVVSTILEAEEAAIAALPLPSELVAVQAILEVYKPQRLRQIFASLCYLLAYNTNPQDYHFIVDPIDRPNLAGCGIEKFEQLISTFTNSAIRLDFIAETGKMTAMTMSPSLHHALHGEVFSLVSKNIAGVPGLKRWFPIKLLGRPQYVCAIKYRNQPYGVFLLANPGNGKEVNDKFVRSVLPDITRDYPSIKLVVQLQLRGLDSNIHKDNKDIEDRVRHISQQSCIEVWAHNGVKFNKGHASSAKNLPGDGELRLPLLSENIEDKTVPVLQFSDILHIVREHCEQGVPLLSHPDNEDPRAPNNNKGLRASVFPLGALKSGFAAGIAQLLGPHAQEHNAGGVGFQAHGGVGSKAPFSSLSGGAALATRRGTLTPTGTVGLGPIKVGGSGRRIHGTARNTLTSLLSTRHLVGRLLRR</sequence>
<gene>
    <name evidence="1" type="ORF">MFIFM68171_02284</name>
</gene>
<dbReference type="GeneID" id="98173029"/>
<dbReference type="RefSeq" id="XP_070913807.1">
    <property type="nucleotide sequence ID" value="XM_071057706.1"/>
</dbReference>
<proteinExistence type="predicted"/>
<accession>A0ABQ0G311</accession>
<name>A0ABQ0G311_9PEZI</name>
<reference evidence="1 2" key="1">
    <citation type="submission" date="2024-09" db="EMBL/GenBank/DDBJ databases">
        <title>Itraconazole resistance in Madurella fahalii resulting from another homologue of gene encoding cytochrome P450 14-alpha sterol demethylase (CYP51).</title>
        <authorList>
            <person name="Yoshioka I."/>
            <person name="Fahal A.H."/>
            <person name="Kaneko S."/>
            <person name="Yaguchi T."/>
        </authorList>
    </citation>
    <scope>NUCLEOTIDE SEQUENCE [LARGE SCALE GENOMIC DNA]</scope>
    <source>
        <strain evidence="1 2">IFM 68171</strain>
    </source>
</reference>
<comment type="caution">
    <text evidence="1">The sequence shown here is derived from an EMBL/GenBank/DDBJ whole genome shotgun (WGS) entry which is preliminary data.</text>
</comment>
<protein>
    <submittedName>
        <fullName evidence="1">Uncharacterized protein</fullName>
    </submittedName>
</protein>
<dbReference type="EMBL" id="BAAFSV010000001">
    <property type="protein sequence ID" value="GAB1312074.1"/>
    <property type="molecule type" value="Genomic_DNA"/>
</dbReference>
<keyword evidence="2" id="KW-1185">Reference proteome</keyword>
<evidence type="ECO:0000313" key="2">
    <source>
        <dbReference type="Proteomes" id="UP001628179"/>
    </source>
</evidence>
<organism evidence="1 2">
    <name type="scientific">Madurella fahalii</name>
    <dbReference type="NCBI Taxonomy" id="1157608"/>
    <lineage>
        <taxon>Eukaryota</taxon>
        <taxon>Fungi</taxon>
        <taxon>Dikarya</taxon>
        <taxon>Ascomycota</taxon>
        <taxon>Pezizomycotina</taxon>
        <taxon>Sordariomycetes</taxon>
        <taxon>Sordariomycetidae</taxon>
        <taxon>Sordariales</taxon>
        <taxon>Sordariales incertae sedis</taxon>
        <taxon>Madurella</taxon>
    </lineage>
</organism>
<evidence type="ECO:0000313" key="1">
    <source>
        <dbReference type="EMBL" id="GAB1312074.1"/>
    </source>
</evidence>